<accession>A0A7G9GTN6</accession>
<evidence type="ECO:0000313" key="5">
    <source>
        <dbReference type="EMBL" id="QNM14168.1"/>
    </source>
</evidence>
<dbReference type="KEGG" id="ehn:H9Q80_09645"/>
<evidence type="ECO:0000259" key="4">
    <source>
        <dbReference type="PROSITE" id="PS50987"/>
    </source>
</evidence>
<dbReference type="SUPFAM" id="SSF46785">
    <property type="entry name" value="Winged helix' DNA-binding domain"/>
    <property type="match status" value="1"/>
</dbReference>
<gene>
    <name evidence="5" type="ORF">H9Q80_09645</name>
</gene>
<dbReference type="InterPro" id="IPR001845">
    <property type="entry name" value="HTH_ArsR_DNA-bd_dom"/>
</dbReference>
<dbReference type="RefSeq" id="WP_117454853.1">
    <property type="nucleotide sequence ID" value="NZ_CP060636.1"/>
</dbReference>
<feature type="domain" description="HTH arsR-type" evidence="4">
    <location>
        <begin position="1"/>
        <end position="92"/>
    </location>
</feature>
<dbReference type="Proteomes" id="UP000515856">
    <property type="component" value="Chromosome"/>
</dbReference>
<dbReference type="Gene3D" id="1.10.10.10">
    <property type="entry name" value="Winged helix-like DNA-binding domain superfamily/Winged helix DNA-binding domain"/>
    <property type="match status" value="1"/>
</dbReference>
<evidence type="ECO:0000313" key="6">
    <source>
        <dbReference type="Proteomes" id="UP000515856"/>
    </source>
</evidence>
<name>A0A7G9GTN6_9FIRM</name>
<dbReference type="SMART" id="SM00418">
    <property type="entry name" value="HTH_ARSR"/>
    <property type="match status" value="1"/>
</dbReference>
<dbReference type="InterPro" id="IPR036390">
    <property type="entry name" value="WH_DNA-bd_sf"/>
</dbReference>
<dbReference type="PANTHER" id="PTHR33154">
    <property type="entry name" value="TRANSCRIPTIONAL REGULATOR, ARSR FAMILY"/>
    <property type="match status" value="1"/>
</dbReference>
<dbReference type="GO" id="GO:0003677">
    <property type="term" value="F:DNA binding"/>
    <property type="evidence" value="ECO:0007669"/>
    <property type="project" value="UniProtKB-KW"/>
</dbReference>
<protein>
    <submittedName>
        <fullName evidence="5">Winged helix-turn-helix transcriptional regulator</fullName>
    </submittedName>
</protein>
<dbReference type="GO" id="GO:0003700">
    <property type="term" value="F:DNA-binding transcription factor activity"/>
    <property type="evidence" value="ECO:0007669"/>
    <property type="project" value="InterPro"/>
</dbReference>
<dbReference type="InterPro" id="IPR051081">
    <property type="entry name" value="HTH_MetalResp_TranReg"/>
</dbReference>
<dbReference type="InterPro" id="IPR036388">
    <property type="entry name" value="WH-like_DNA-bd_sf"/>
</dbReference>
<keyword evidence="6" id="KW-1185">Reference proteome</keyword>
<dbReference type="PANTHER" id="PTHR33154:SF18">
    <property type="entry name" value="ARSENICAL RESISTANCE OPERON REPRESSOR"/>
    <property type="match status" value="1"/>
</dbReference>
<dbReference type="PROSITE" id="PS50987">
    <property type="entry name" value="HTH_ARSR_2"/>
    <property type="match status" value="1"/>
</dbReference>
<proteinExistence type="predicted"/>
<dbReference type="PRINTS" id="PR00778">
    <property type="entry name" value="HTHARSR"/>
</dbReference>
<reference evidence="5 6" key="1">
    <citation type="submission" date="2020-08" db="EMBL/GenBank/DDBJ databases">
        <authorList>
            <person name="Liu C."/>
            <person name="Sun Q."/>
        </authorList>
    </citation>
    <scope>NUCLEOTIDE SEQUENCE [LARGE SCALE GENOMIC DNA]</scope>
    <source>
        <strain evidence="5 6">NSJ-61</strain>
    </source>
</reference>
<dbReference type="CDD" id="cd00090">
    <property type="entry name" value="HTH_ARSR"/>
    <property type="match status" value="1"/>
</dbReference>
<evidence type="ECO:0000256" key="3">
    <source>
        <dbReference type="ARBA" id="ARBA00023163"/>
    </source>
</evidence>
<keyword evidence="3" id="KW-0804">Transcription</keyword>
<sequence length="99" mass="11598">MNNRRIALIFKAFCDENRVEILEILKEGEHCACELLDKMQISQSTLSHHMKILIDSGIVESKKDGKWMHYRINKTGCEEAIELIHYFEDTKERIPSCCK</sequence>
<keyword evidence="2" id="KW-0238">DNA-binding</keyword>
<dbReference type="InterPro" id="IPR011991">
    <property type="entry name" value="ArsR-like_HTH"/>
</dbReference>
<evidence type="ECO:0000256" key="2">
    <source>
        <dbReference type="ARBA" id="ARBA00023125"/>
    </source>
</evidence>
<dbReference type="EMBL" id="CP060636">
    <property type="protein sequence ID" value="QNM14168.1"/>
    <property type="molecule type" value="Genomic_DNA"/>
</dbReference>
<dbReference type="NCBIfam" id="NF033788">
    <property type="entry name" value="HTH_metalloreg"/>
    <property type="match status" value="1"/>
</dbReference>
<dbReference type="Pfam" id="PF01022">
    <property type="entry name" value="HTH_5"/>
    <property type="match status" value="1"/>
</dbReference>
<keyword evidence="1" id="KW-0805">Transcription regulation</keyword>
<evidence type="ECO:0000256" key="1">
    <source>
        <dbReference type="ARBA" id="ARBA00023015"/>
    </source>
</evidence>
<organism evidence="5 6">
    <name type="scientific">[Eubacterium] hominis</name>
    <dbReference type="NCBI Taxonomy" id="2764325"/>
    <lineage>
        <taxon>Bacteria</taxon>
        <taxon>Bacillati</taxon>
        <taxon>Bacillota</taxon>
        <taxon>Erysipelotrichia</taxon>
        <taxon>Erysipelotrichales</taxon>
        <taxon>Erysipelotrichaceae</taxon>
        <taxon>Amedibacillus</taxon>
    </lineage>
</organism>
<dbReference type="AlphaFoldDB" id="A0A7G9GTN6"/>